<evidence type="ECO:0000313" key="3">
    <source>
        <dbReference type="EMBL" id="CAA9518528.1"/>
    </source>
</evidence>
<dbReference type="EMBL" id="CADCVP010000320">
    <property type="protein sequence ID" value="CAA9518528.1"/>
    <property type="molecule type" value="Genomic_DNA"/>
</dbReference>
<evidence type="ECO:0000259" key="2">
    <source>
        <dbReference type="Pfam" id="PF01464"/>
    </source>
</evidence>
<name>A0A6J4TB07_9ACTN</name>
<sequence length="108" mass="10607">MSVNDVMARVQELQHLIHGRAASPPPRPQGDFATTLAGATAPAASSPAPAPPGAPGALTAPAGGVTGMPFADEINAAAARHKLDPALLAGLIRQESNFDPAAASPAGA</sequence>
<reference evidence="3" key="1">
    <citation type="submission" date="2020-02" db="EMBL/GenBank/DDBJ databases">
        <authorList>
            <person name="Meier V. D."/>
        </authorList>
    </citation>
    <scope>NUCLEOTIDE SEQUENCE</scope>
    <source>
        <strain evidence="3">AVDCRST_MAG69</strain>
    </source>
</reference>
<dbReference type="GO" id="GO:0016798">
    <property type="term" value="F:hydrolase activity, acting on glycosyl bonds"/>
    <property type="evidence" value="ECO:0007669"/>
    <property type="project" value="UniProtKB-KW"/>
</dbReference>
<dbReference type="SUPFAM" id="SSF53955">
    <property type="entry name" value="Lysozyme-like"/>
    <property type="match status" value="1"/>
</dbReference>
<dbReference type="Gene3D" id="1.10.530.10">
    <property type="match status" value="1"/>
</dbReference>
<feature type="region of interest" description="Disordered" evidence="1">
    <location>
        <begin position="17"/>
        <end position="64"/>
    </location>
</feature>
<feature type="domain" description="Transglycosylase SLT" evidence="2">
    <location>
        <begin position="74"/>
        <end position="108"/>
    </location>
</feature>
<protein>
    <submittedName>
        <fullName evidence="3">Soluble lytic murein transglycosylase</fullName>
        <ecNumber evidence="3">3.2.1.-</ecNumber>
    </submittedName>
</protein>
<evidence type="ECO:0000256" key="1">
    <source>
        <dbReference type="SAM" id="MobiDB-lite"/>
    </source>
</evidence>
<dbReference type="InterPro" id="IPR008258">
    <property type="entry name" value="Transglycosylase_SLT_dom_1"/>
</dbReference>
<feature type="non-terminal residue" evidence="3">
    <location>
        <position position="108"/>
    </location>
</feature>
<gene>
    <name evidence="3" type="ORF">AVDCRST_MAG69-2915</name>
</gene>
<feature type="compositionally biased region" description="Low complexity" evidence="1">
    <location>
        <begin position="33"/>
        <end position="47"/>
    </location>
</feature>
<dbReference type="AlphaFoldDB" id="A0A6J4TB07"/>
<dbReference type="InterPro" id="IPR023346">
    <property type="entry name" value="Lysozyme-like_dom_sf"/>
</dbReference>
<organism evidence="3">
    <name type="scientific">uncultured Solirubrobacteraceae bacterium</name>
    <dbReference type="NCBI Taxonomy" id="1162706"/>
    <lineage>
        <taxon>Bacteria</taxon>
        <taxon>Bacillati</taxon>
        <taxon>Actinomycetota</taxon>
        <taxon>Thermoleophilia</taxon>
        <taxon>Solirubrobacterales</taxon>
        <taxon>Solirubrobacteraceae</taxon>
        <taxon>environmental samples</taxon>
    </lineage>
</organism>
<accession>A0A6J4TB07</accession>
<keyword evidence="3" id="KW-0326">Glycosidase</keyword>
<proteinExistence type="predicted"/>
<keyword evidence="3" id="KW-0378">Hydrolase</keyword>
<dbReference type="Pfam" id="PF01464">
    <property type="entry name" value="SLT"/>
    <property type="match status" value="1"/>
</dbReference>
<dbReference type="EC" id="3.2.1.-" evidence="3"/>